<comment type="similarity">
    <text evidence="3 11">Belongs to the purine nucleoside phosphorylase YfiH/LACC1 family.</text>
</comment>
<dbReference type="STRING" id="1134406.ADN00_00065"/>
<evidence type="ECO:0000256" key="10">
    <source>
        <dbReference type="ARBA" id="ARBA00049893"/>
    </source>
</evidence>
<dbReference type="PATRIC" id="fig|1134406.4.peg.3409"/>
<dbReference type="RefSeq" id="WP_075060917.1">
    <property type="nucleotide sequence ID" value="NZ_LGCL01000002.1"/>
</dbReference>
<dbReference type="PANTHER" id="PTHR30616:SF2">
    <property type="entry name" value="PURINE NUCLEOSIDE PHOSPHORYLASE LACC1"/>
    <property type="match status" value="1"/>
</dbReference>
<comment type="caution">
    <text evidence="12">The sequence shown here is derived from an EMBL/GenBank/DDBJ whole genome shotgun (WGS) entry which is preliminary data.</text>
</comment>
<keyword evidence="6" id="KW-0378">Hydrolase</keyword>
<dbReference type="AlphaFoldDB" id="A0A0P6XDG3"/>
<comment type="catalytic activity">
    <reaction evidence="9">
        <text>adenosine + phosphate = alpha-D-ribose 1-phosphate + adenine</text>
        <dbReference type="Rhea" id="RHEA:27642"/>
        <dbReference type="ChEBI" id="CHEBI:16335"/>
        <dbReference type="ChEBI" id="CHEBI:16708"/>
        <dbReference type="ChEBI" id="CHEBI:43474"/>
        <dbReference type="ChEBI" id="CHEBI:57720"/>
        <dbReference type="EC" id="2.4.2.1"/>
    </reaction>
    <physiologicalReaction direction="left-to-right" evidence="9">
        <dbReference type="Rhea" id="RHEA:27643"/>
    </physiologicalReaction>
</comment>
<dbReference type="EMBL" id="LGCL01000002">
    <property type="protein sequence ID" value="KPL80987.1"/>
    <property type="molecule type" value="Genomic_DNA"/>
</dbReference>
<keyword evidence="4" id="KW-0808">Transferase</keyword>
<dbReference type="InterPro" id="IPR038371">
    <property type="entry name" value="Cu_polyphenol_OxRdtase_sf"/>
</dbReference>
<evidence type="ECO:0000313" key="13">
    <source>
        <dbReference type="Proteomes" id="UP000050417"/>
    </source>
</evidence>
<evidence type="ECO:0000256" key="6">
    <source>
        <dbReference type="ARBA" id="ARBA00022801"/>
    </source>
</evidence>
<dbReference type="Pfam" id="PF02578">
    <property type="entry name" value="Cu-oxidase_4"/>
    <property type="match status" value="1"/>
</dbReference>
<dbReference type="GO" id="GO:0005507">
    <property type="term" value="F:copper ion binding"/>
    <property type="evidence" value="ECO:0007669"/>
    <property type="project" value="TreeGrafter"/>
</dbReference>
<gene>
    <name evidence="12" type="ORF">ADN00_00065</name>
</gene>
<dbReference type="NCBIfam" id="TIGR00726">
    <property type="entry name" value="peptidoglycan editing factor PgeF"/>
    <property type="match status" value="1"/>
</dbReference>
<evidence type="ECO:0000256" key="11">
    <source>
        <dbReference type="RuleBase" id="RU361274"/>
    </source>
</evidence>
<evidence type="ECO:0000256" key="9">
    <source>
        <dbReference type="ARBA" id="ARBA00048968"/>
    </source>
</evidence>
<protein>
    <recommendedName>
        <fullName evidence="11">Purine nucleoside phosphorylase</fullName>
    </recommendedName>
</protein>
<dbReference type="InterPro" id="IPR003730">
    <property type="entry name" value="Cu_polyphenol_OxRdtase"/>
</dbReference>
<dbReference type="OrthoDB" id="4279at2"/>
<evidence type="ECO:0000313" key="12">
    <source>
        <dbReference type="EMBL" id="KPL80987.1"/>
    </source>
</evidence>
<evidence type="ECO:0000256" key="8">
    <source>
        <dbReference type="ARBA" id="ARBA00047989"/>
    </source>
</evidence>
<evidence type="ECO:0000256" key="2">
    <source>
        <dbReference type="ARBA" id="ARBA00003215"/>
    </source>
</evidence>
<organism evidence="12 13">
    <name type="scientific">Ornatilinea apprima</name>
    <dbReference type="NCBI Taxonomy" id="1134406"/>
    <lineage>
        <taxon>Bacteria</taxon>
        <taxon>Bacillati</taxon>
        <taxon>Chloroflexota</taxon>
        <taxon>Anaerolineae</taxon>
        <taxon>Anaerolineales</taxon>
        <taxon>Anaerolineaceae</taxon>
        <taxon>Ornatilinea</taxon>
    </lineage>
</organism>
<sequence length="265" mass="29357">MTLKQAENLEFFQFDLFAGANLTHGLFTRKGGISPAPWHSLNLGGTTGDRRENVIENRRRIFDCVGRPVESIFDTWQVHGVHVIFPEAPRPLDGVHEKADIIITDRPELTLFMRFADCVPIMLYDPRKNVIGLVHAGWQGTVKLAARVAVEAMAQRYGCQPGDILAGIGPSIGPDDYEVGEDVAERFRHAFGEQAGRLIRCENGKMYLNLWEANSIVLRACGVHEIEVAGISTASDTTRWYSHRAENGATGRYGALIALGEVWGK</sequence>
<evidence type="ECO:0000256" key="5">
    <source>
        <dbReference type="ARBA" id="ARBA00022723"/>
    </source>
</evidence>
<comment type="catalytic activity">
    <reaction evidence="8">
        <text>adenosine + H2O + H(+) = inosine + NH4(+)</text>
        <dbReference type="Rhea" id="RHEA:24408"/>
        <dbReference type="ChEBI" id="CHEBI:15377"/>
        <dbReference type="ChEBI" id="CHEBI:15378"/>
        <dbReference type="ChEBI" id="CHEBI:16335"/>
        <dbReference type="ChEBI" id="CHEBI:17596"/>
        <dbReference type="ChEBI" id="CHEBI:28938"/>
        <dbReference type="EC" id="3.5.4.4"/>
    </reaction>
    <physiologicalReaction direction="left-to-right" evidence="8">
        <dbReference type="Rhea" id="RHEA:24409"/>
    </physiologicalReaction>
</comment>
<dbReference type="InterPro" id="IPR011324">
    <property type="entry name" value="Cytotoxic_necrot_fac-like_cat"/>
</dbReference>
<dbReference type="SUPFAM" id="SSF64438">
    <property type="entry name" value="CNF1/YfiH-like putative cysteine hydrolases"/>
    <property type="match status" value="1"/>
</dbReference>
<comment type="function">
    <text evidence="2">Purine nucleoside enzyme that catalyzes the phosphorolysis of adenosine and inosine nucleosides, yielding D-ribose 1-phosphate and the respective free bases, adenine and hypoxanthine. Also catalyzes the phosphorolysis of S-methyl-5'-thioadenosine into adenine and S-methyl-5-thio-alpha-D-ribose 1-phosphate. Also has adenosine deaminase activity.</text>
</comment>
<evidence type="ECO:0000256" key="7">
    <source>
        <dbReference type="ARBA" id="ARBA00022833"/>
    </source>
</evidence>
<dbReference type="PANTHER" id="PTHR30616">
    <property type="entry name" value="UNCHARACTERIZED PROTEIN YFIH"/>
    <property type="match status" value="1"/>
</dbReference>
<accession>A0A0P6XDG3</accession>
<reference evidence="12 13" key="1">
    <citation type="submission" date="2015-07" db="EMBL/GenBank/DDBJ databases">
        <title>Genome sequence of Ornatilinea apprima DSM 23815.</title>
        <authorList>
            <person name="Hemp J."/>
            <person name="Ward L.M."/>
            <person name="Pace L.A."/>
            <person name="Fischer W.W."/>
        </authorList>
    </citation>
    <scope>NUCLEOTIDE SEQUENCE [LARGE SCALE GENOMIC DNA]</scope>
    <source>
        <strain evidence="12 13">P3M-1</strain>
    </source>
</reference>
<dbReference type="CDD" id="cd16833">
    <property type="entry name" value="YfiH"/>
    <property type="match status" value="1"/>
</dbReference>
<dbReference type="GO" id="GO:0017061">
    <property type="term" value="F:S-methyl-5-thioadenosine phosphorylase activity"/>
    <property type="evidence" value="ECO:0007669"/>
    <property type="project" value="UniProtKB-EC"/>
</dbReference>
<dbReference type="GO" id="GO:0016787">
    <property type="term" value="F:hydrolase activity"/>
    <property type="evidence" value="ECO:0007669"/>
    <property type="project" value="UniProtKB-KW"/>
</dbReference>
<name>A0A0P6XDG3_9CHLR</name>
<keyword evidence="7" id="KW-0862">Zinc</keyword>
<dbReference type="Gene3D" id="3.60.140.10">
    <property type="entry name" value="CNF1/YfiH-like putative cysteine hydrolases"/>
    <property type="match status" value="1"/>
</dbReference>
<dbReference type="Proteomes" id="UP000050417">
    <property type="component" value="Unassembled WGS sequence"/>
</dbReference>
<evidence type="ECO:0000256" key="3">
    <source>
        <dbReference type="ARBA" id="ARBA00007353"/>
    </source>
</evidence>
<proteinExistence type="inferred from homology"/>
<keyword evidence="13" id="KW-1185">Reference proteome</keyword>
<evidence type="ECO:0000256" key="1">
    <source>
        <dbReference type="ARBA" id="ARBA00000553"/>
    </source>
</evidence>
<comment type="catalytic activity">
    <reaction evidence="1">
        <text>inosine + phosphate = alpha-D-ribose 1-phosphate + hypoxanthine</text>
        <dbReference type="Rhea" id="RHEA:27646"/>
        <dbReference type="ChEBI" id="CHEBI:17368"/>
        <dbReference type="ChEBI" id="CHEBI:17596"/>
        <dbReference type="ChEBI" id="CHEBI:43474"/>
        <dbReference type="ChEBI" id="CHEBI:57720"/>
        <dbReference type="EC" id="2.4.2.1"/>
    </reaction>
    <physiologicalReaction direction="left-to-right" evidence="1">
        <dbReference type="Rhea" id="RHEA:27647"/>
    </physiologicalReaction>
</comment>
<keyword evidence="5" id="KW-0479">Metal-binding</keyword>
<evidence type="ECO:0000256" key="4">
    <source>
        <dbReference type="ARBA" id="ARBA00022679"/>
    </source>
</evidence>
<comment type="catalytic activity">
    <reaction evidence="10">
        <text>S-methyl-5'-thioadenosine + phosphate = 5-(methylsulfanyl)-alpha-D-ribose 1-phosphate + adenine</text>
        <dbReference type="Rhea" id="RHEA:11852"/>
        <dbReference type="ChEBI" id="CHEBI:16708"/>
        <dbReference type="ChEBI" id="CHEBI:17509"/>
        <dbReference type="ChEBI" id="CHEBI:43474"/>
        <dbReference type="ChEBI" id="CHEBI:58533"/>
        <dbReference type="EC" id="2.4.2.28"/>
    </reaction>
    <physiologicalReaction direction="left-to-right" evidence="10">
        <dbReference type="Rhea" id="RHEA:11853"/>
    </physiologicalReaction>
</comment>